<dbReference type="EMBL" id="CP118224">
    <property type="protein sequence ID" value="WMC11733.1"/>
    <property type="molecule type" value="Genomic_DNA"/>
</dbReference>
<dbReference type="InterPro" id="IPR036614">
    <property type="entry name" value="RusA-like_sf"/>
</dbReference>
<dbReference type="Gene3D" id="3.30.1330.70">
    <property type="entry name" value="Holliday junction resolvase RusA"/>
    <property type="match status" value="1"/>
</dbReference>
<reference evidence="1 2" key="1">
    <citation type="submission" date="2023-02" db="EMBL/GenBank/DDBJ databases">
        <title>Complete genome sequence of a novel bacterium Oceanimonas sp. NTOU-MSR1 isolated from marine coast sediment.</title>
        <authorList>
            <person name="Yang H.-T."/>
            <person name="Chen Y.-L."/>
            <person name="Ho Y.-N."/>
        </authorList>
    </citation>
    <scope>NUCLEOTIDE SEQUENCE [LARGE SCALE GENOMIC DNA]</scope>
    <source>
        <strain evidence="1 2">NTOU-MSR1</strain>
    </source>
</reference>
<dbReference type="GO" id="GO:0000287">
    <property type="term" value="F:magnesium ion binding"/>
    <property type="evidence" value="ECO:0007669"/>
    <property type="project" value="InterPro"/>
</dbReference>
<name>A0AA50KR49_9GAMM</name>
<proteinExistence type="predicted"/>
<accession>A0AA50KR49</accession>
<protein>
    <submittedName>
        <fullName evidence="1">RusA family crossover junction endodeoxyribonuclease</fullName>
    </submittedName>
</protein>
<gene>
    <name evidence="1" type="ORF">PU634_05040</name>
</gene>
<sequence length="119" mass="13941">MSEQIFQITPVPKPRMTQRDKWARRPAVLRYRDYCDQVRAAGVTLPEAGYHVTFYLPMPASWSKRKRLEMAGQPHQQKPDKDNLEKALLDAIFGEDCRIWDGRVSKRWGVEGRIVIRTE</sequence>
<dbReference type="SUPFAM" id="SSF103084">
    <property type="entry name" value="Holliday junction resolvase RusA"/>
    <property type="match status" value="1"/>
</dbReference>
<dbReference type="RefSeq" id="WP_306762968.1">
    <property type="nucleotide sequence ID" value="NZ_CP118224.1"/>
</dbReference>
<organism evidence="1 2">
    <name type="scientific">Oceanimonas pelagia</name>
    <dbReference type="NCBI Taxonomy" id="3028314"/>
    <lineage>
        <taxon>Bacteria</taxon>
        <taxon>Pseudomonadati</taxon>
        <taxon>Pseudomonadota</taxon>
        <taxon>Gammaproteobacteria</taxon>
        <taxon>Aeromonadales</taxon>
        <taxon>Aeromonadaceae</taxon>
        <taxon>Oceanimonas</taxon>
    </lineage>
</organism>
<dbReference type="InterPro" id="IPR008822">
    <property type="entry name" value="Endonuclease_RusA-like"/>
</dbReference>
<dbReference type="Proteomes" id="UP001223802">
    <property type="component" value="Chromosome"/>
</dbReference>
<dbReference type="Pfam" id="PF05866">
    <property type="entry name" value="RusA"/>
    <property type="match status" value="1"/>
</dbReference>
<evidence type="ECO:0000313" key="1">
    <source>
        <dbReference type="EMBL" id="WMC11733.1"/>
    </source>
</evidence>
<keyword evidence="2" id="KW-1185">Reference proteome</keyword>
<evidence type="ECO:0000313" key="2">
    <source>
        <dbReference type="Proteomes" id="UP001223802"/>
    </source>
</evidence>
<dbReference type="GO" id="GO:0006310">
    <property type="term" value="P:DNA recombination"/>
    <property type="evidence" value="ECO:0007669"/>
    <property type="project" value="InterPro"/>
</dbReference>
<dbReference type="GO" id="GO:0006281">
    <property type="term" value="P:DNA repair"/>
    <property type="evidence" value="ECO:0007669"/>
    <property type="project" value="InterPro"/>
</dbReference>
<dbReference type="KEGG" id="ope:PU634_05040"/>
<dbReference type="AlphaFoldDB" id="A0AA50KR49"/>